<dbReference type="PROSITE" id="PS50110">
    <property type="entry name" value="RESPONSE_REGULATORY"/>
    <property type="match status" value="1"/>
</dbReference>
<evidence type="ECO:0000256" key="1">
    <source>
        <dbReference type="PROSITE-ProRule" id="PRU00169"/>
    </source>
</evidence>
<dbReference type="InterPro" id="IPR001789">
    <property type="entry name" value="Sig_transdc_resp-reg_receiver"/>
</dbReference>
<name>A0A809R4J5_9PROT</name>
<evidence type="ECO:0000313" key="3">
    <source>
        <dbReference type="EMBL" id="BBO21628.1"/>
    </source>
</evidence>
<dbReference type="PANTHER" id="PTHR44520">
    <property type="entry name" value="RESPONSE REGULATOR RCP1-RELATED"/>
    <property type="match status" value="1"/>
</dbReference>
<protein>
    <submittedName>
        <fullName evidence="3">Two-component system response regulator</fullName>
    </submittedName>
</protein>
<feature type="modified residue" description="4-aspartylphosphate" evidence="1">
    <location>
        <position position="66"/>
    </location>
</feature>
<evidence type="ECO:0000313" key="4">
    <source>
        <dbReference type="Proteomes" id="UP000662914"/>
    </source>
</evidence>
<dbReference type="InterPro" id="IPR011006">
    <property type="entry name" value="CheY-like_superfamily"/>
</dbReference>
<proteinExistence type="predicted"/>
<organism evidence="3 4">
    <name type="scientific">Candidatus Desulfobacillus denitrificans</name>
    <dbReference type="NCBI Taxonomy" id="2608985"/>
    <lineage>
        <taxon>Bacteria</taxon>
        <taxon>Pseudomonadati</taxon>
        <taxon>Pseudomonadota</taxon>
        <taxon>Betaproteobacteria</taxon>
        <taxon>Candidatus Desulfobacillus</taxon>
    </lineage>
</organism>
<dbReference type="SMART" id="SM00448">
    <property type="entry name" value="REC"/>
    <property type="match status" value="1"/>
</dbReference>
<sequence length="149" mass="16406">MSSHALLLAEDSPEDTRLILNALRPVVQEDLIARCSDGVDALDYLLARNAHAHRADHDLPGVVLIDLNLPKVSGLEVLRELRAHPRTRLLPVVILSASSEPRDVRAAALLGANSYVRKPLDYGRLRETVEMLGRYWLDLNIPPPTAPAA</sequence>
<dbReference type="CDD" id="cd17557">
    <property type="entry name" value="REC_Rcp-like"/>
    <property type="match status" value="1"/>
</dbReference>
<dbReference type="Pfam" id="PF00072">
    <property type="entry name" value="Response_reg"/>
    <property type="match status" value="1"/>
</dbReference>
<dbReference type="InterPro" id="IPR052893">
    <property type="entry name" value="TCS_response_regulator"/>
</dbReference>
<dbReference type="SUPFAM" id="SSF52172">
    <property type="entry name" value="CheY-like"/>
    <property type="match status" value="1"/>
</dbReference>
<keyword evidence="1" id="KW-0597">Phosphoprotein</keyword>
<dbReference type="KEGG" id="ddz:DSYM_23270"/>
<gene>
    <name evidence="3" type="ORF">DSYM_23270</name>
</gene>
<dbReference type="PANTHER" id="PTHR44520:SF1">
    <property type="entry name" value="TWO-COMPONENT SYSTEM REGULATORY PROTEIN"/>
    <property type="match status" value="1"/>
</dbReference>
<accession>A0A809R4J5</accession>
<dbReference type="GO" id="GO:0000160">
    <property type="term" value="P:phosphorelay signal transduction system"/>
    <property type="evidence" value="ECO:0007669"/>
    <property type="project" value="InterPro"/>
</dbReference>
<dbReference type="Gene3D" id="3.40.50.2300">
    <property type="match status" value="1"/>
</dbReference>
<evidence type="ECO:0000259" key="2">
    <source>
        <dbReference type="PROSITE" id="PS50110"/>
    </source>
</evidence>
<feature type="domain" description="Response regulatory" evidence="2">
    <location>
        <begin position="5"/>
        <end position="133"/>
    </location>
</feature>
<dbReference type="Proteomes" id="UP000662914">
    <property type="component" value="Chromosome"/>
</dbReference>
<reference evidence="3" key="1">
    <citation type="journal article" name="DNA Res.">
        <title>The physiological potential of anammox bacteria as revealed by their core genome structure.</title>
        <authorList>
            <person name="Okubo T."/>
            <person name="Toyoda A."/>
            <person name="Fukuhara K."/>
            <person name="Uchiyama I."/>
            <person name="Harigaya Y."/>
            <person name="Kuroiwa M."/>
            <person name="Suzuki T."/>
            <person name="Murakami Y."/>
            <person name="Suwa Y."/>
            <person name="Takami H."/>
        </authorList>
    </citation>
    <scope>NUCLEOTIDE SEQUENCE</scope>
    <source>
        <strain evidence="3">317325-3</strain>
    </source>
</reference>
<dbReference type="EMBL" id="AP021857">
    <property type="protein sequence ID" value="BBO21628.1"/>
    <property type="molecule type" value="Genomic_DNA"/>
</dbReference>
<dbReference type="AlphaFoldDB" id="A0A809R4J5"/>